<sequence length="170" mass="19666">MIHLAPYNPDWPQRYQQEKKLLLSQAGQWITAIEHIGSTAVPGLTAKPIIDILIGVDLLQIADQCIVPTIIKLGYNYICQYEKELPERRYFQRLNDQGLHTHHIHLVETTSDFWQRHLLFRDYLRTHPTVAQQYAEHKLELAPQFTDSNDYAGAKTDFIQTTLASAKNNN</sequence>
<dbReference type="Proteomes" id="UP000094329">
    <property type="component" value="Unassembled WGS sequence"/>
</dbReference>
<dbReference type="RefSeq" id="WP_069312869.1">
    <property type="nucleotide sequence ID" value="NZ_MDTU01000001.1"/>
</dbReference>
<dbReference type="Pfam" id="PF04229">
    <property type="entry name" value="GrpB"/>
    <property type="match status" value="1"/>
</dbReference>
<name>A0ABX3A5V4_9GAMM</name>
<gene>
    <name evidence="1" type="ORF">BGC07_09285</name>
</gene>
<dbReference type="SUPFAM" id="SSF81301">
    <property type="entry name" value="Nucleotidyltransferase"/>
    <property type="match status" value="1"/>
</dbReference>
<dbReference type="Gene3D" id="3.30.460.10">
    <property type="entry name" value="Beta Polymerase, domain 2"/>
    <property type="match status" value="1"/>
</dbReference>
<evidence type="ECO:0000313" key="2">
    <source>
        <dbReference type="Proteomes" id="UP000094329"/>
    </source>
</evidence>
<dbReference type="PANTHER" id="PTHR34822:SF1">
    <property type="entry name" value="GRPB FAMILY PROTEIN"/>
    <property type="match status" value="1"/>
</dbReference>
<dbReference type="InterPro" id="IPR007344">
    <property type="entry name" value="GrpB/CoaE"/>
</dbReference>
<proteinExistence type="predicted"/>
<accession>A0ABX3A5V4</accession>
<dbReference type="EMBL" id="MDTU01000001">
    <property type="protein sequence ID" value="ODN43071.1"/>
    <property type="molecule type" value="Genomic_DNA"/>
</dbReference>
<dbReference type="PANTHER" id="PTHR34822">
    <property type="entry name" value="GRPB DOMAIN PROTEIN (AFU_ORTHOLOGUE AFUA_1G01530)"/>
    <property type="match status" value="1"/>
</dbReference>
<protein>
    <recommendedName>
        <fullName evidence="3">GrpB family protein</fullName>
    </recommendedName>
</protein>
<evidence type="ECO:0000313" key="1">
    <source>
        <dbReference type="EMBL" id="ODN43071.1"/>
    </source>
</evidence>
<evidence type="ECO:0008006" key="3">
    <source>
        <dbReference type="Google" id="ProtNLM"/>
    </source>
</evidence>
<reference evidence="1 2" key="1">
    <citation type="submission" date="2016-08" db="EMBL/GenBank/DDBJ databases">
        <title>Draft genome sequence of Candidatus Piscirickettsia litoralis, from seawater.</title>
        <authorList>
            <person name="Wan X."/>
            <person name="Lee A.J."/>
            <person name="Hou S."/>
            <person name="Donachie S.P."/>
        </authorList>
    </citation>
    <scope>NUCLEOTIDE SEQUENCE [LARGE SCALE GENOMIC DNA]</scope>
    <source>
        <strain evidence="1 2">Y2</strain>
    </source>
</reference>
<dbReference type="InterPro" id="IPR043519">
    <property type="entry name" value="NT_sf"/>
</dbReference>
<organism evidence="1 2">
    <name type="scientific">Piscirickettsia litoralis</name>
    <dbReference type="NCBI Taxonomy" id="1891921"/>
    <lineage>
        <taxon>Bacteria</taxon>
        <taxon>Pseudomonadati</taxon>
        <taxon>Pseudomonadota</taxon>
        <taxon>Gammaproteobacteria</taxon>
        <taxon>Thiotrichales</taxon>
        <taxon>Piscirickettsiaceae</taxon>
        <taxon>Piscirickettsia</taxon>
    </lineage>
</organism>
<keyword evidence="2" id="KW-1185">Reference proteome</keyword>
<comment type="caution">
    <text evidence="1">The sequence shown here is derived from an EMBL/GenBank/DDBJ whole genome shotgun (WGS) entry which is preliminary data.</text>
</comment>